<evidence type="ECO:0000256" key="1">
    <source>
        <dbReference type="SAM" id="MobiDB-lite"/>
    </source>
</evidence>
<evidence type="ECO:0000313" key="2">
    <source>
        <dbReference type="EMBL" id="MBW0521216.1"/>
    </source>
</evidence>
<evidence type="ECO:0000313" key="3">
    <source>
        <dbReference type="Proteomes" id="UP000765509"/>
    </source>
</evidence>
<feature type="compositionally biased region" description="Basic and acidic residues" evidence="1">
    <location>
        <begin position="92"/>
        <end position="101"/>
    </location>
</feature>
<sequence>MNSHIQFKKLLCPEETGKLLKGWTPMSVKGELQQIKAWLKKQSILSKDQKRQLAQKQDNSPVEASQSSTNPKQQPEGKVKFQVVQALPSELQKSKDRKDSHGQFAQYGKNSY</sequence>
<feature type="region of interest" description="Disordered" evidence="1">
    <location>
        <begin position="47"/>
        <end position="112"/>
    </location>
</feature>
<protein>
    <submittedName>
        <fullName evidence="2">Uncharacterized protein</fullName>
    </submittedName>
</protein>
<organism evidence="2 3">
    <name type="scientific">Austropuccinia psidii MF-1</name>
    <dbReference type="NCBI Taxonomy" id="1389203"/>
    <lineage>
        <taxon>Eukaryota</taxon>
        <taxon>Fungi</taxon>
        <taxon>Dikarya</taxon>
        <taxon>Basidiomycota</taxon>
        <taxon>Pucciniomycotina</taxon>
        <taxon>Pucciniomycetes</taxon>
        <taxon>Pucciniales</taxon>
        <taxon>Sphaerophragmiaceae</taxon>
        <taxon>Austropuccinia</taxon>
    </lineage>
</organism>
<comment type="caution">
    <text evidence="2">The sequence shown here is derived from an EMBL/GenBank/DDBJ whole genome shotgun (WGS) entry which is preliminary data.</text>
</comment>
<dbReference type="EMBL" id="AVOT02028663">
    <property type="protein sequence ID" value="MBW0521216.1"/>
    <property type="molecule type" value="Genomic_DNA"/>
</dbReference>
<dbReference type="Proteomes" id="UP000765509">
    <property type="component" value="Unassembled WGS sequence"/>
</dbReference>
<proteinExistence type="predicted"/>
<accession>A0A9Q3HX18</accession>
<feature type="compositionally biased region" description="Polar residues" evidence="1">
    <location>
        <begin position="52"/>
        <end position="73"/>
    </location>
</feature>
<keyword evidence="3" id="KW-1185">Reference proteome</keyword>
<name>A0A9Q3HX18_9BASI</name>
<dbReference type="AlphaFoldDB" id="A0A9Q3HX18"/>
<reference evidence="2" key="1">
    <citation type="submission" date="2021-03" db="EMBL/GenBank/DDBJ databases">
        <title>Draft genome sequence of rust myrtle Austropuccinia psidii MF-1, a brazilian biotype.</title>
        <authorList>
            <person name="Quecine M.C."/>
            <person name="Pachon D.M.R."/>
            <person name="Bonatelli M.L."/>
            <person name="Correr F.H."/>
            <person name="Franceschini L.M."/>
            <person name="Leite T.F."/>
            <person name="Margarido G.R.A."/>
            <person name="Almeida C.A."/>
            <person name="Ferrarezi J.A."/>
            <person name="Labate C.A."/>
        </authorList>
    </citation>
    <scope>NUCLEOTIDE SEQUENCE</scope>
    <source>
        <strain evidence="2">MF-1</strain>
    </source>
</reference>
<gene>
    <name evidence="2" type="ORF">O181_060931</name>
</gene>